<dbReference type="SUPFAM" id="SSF63411">
    <property type="entry name" value="LuxS/MPP-like metallohydrolase"/>
    <property type="match status" value="4"/>
</dbReference>
<dbReference type="FunFam" id="3.30.830.10:FF:000004">
    <property type="entry name" value="Putative insulin-degrading enzyme"/>
    <property type="match status" value="1"/>
</dbReference>
<dbReference type="EMBL" id="JABFUD020000021">
    <property type="protein sequence ID" value="KAI5062806.1"/>
    <property type="molecule type" value="Genomic_DNA"/>
</dbReference>
<keyword evidence="7" id="KW-0482">Metalloprotease</keyword>
<dbReference type="PANTHER" id="PTHR43690">
    <property type="entry name" value="NARDILYSIN"/>
    <property type="match status" value="1"/>
</dbReference>
<proteinExistence type="inferred from homology"/>
<dbReference type="FunFam" id="3.30.830.10:FF:000005">
    <property type="entry name" value="nardilysin isoform X1"/>
    <property type="match status" value="1"/>
</dbReference>
<feature type="domain" description="Peptidase M16 N-terminal" evidence="9">
    <location>
        <begin position="30"/>
        <end position="159"/>
    </location>
</feature>
<feature type="domain" description="Peptidase M16 middle/third" evidence="11">
    <location>
        <begin position="376"/>
        <end position="656"/>
    </location>
</feature>
<comment type="similarity">
    <text evidence="2 8">Belongs to the peptidase M16 family.</text>
</comment>
<dbReference type="Pfam" id="PF22456">
    <property type="entry name" value="PqqF-like_C_4"/>
    <property type="match status" value="1"/>
</dbReference>
<dbReference type="AlphaFoldDB" id="A0A9D4U9F6"/>
<dbReference type="GO" id="GO:0043171">
    <property type="term" value="P:peptide catabolic process"/>
    <property type="evidence" value="ECO:0007669"/>
    <property type="project" value="TreeGrafter"/>
</dbReference>
<dbReference type="GO" id="GO:0005829">
    <property type="term" value="C:cytosol"/>
    <property type="evidence" value="ECO:0007669"/>
    <property type="project" value="TreeGrafter"/>
</dbReference>
<evidence type="ECO:0000313" key="14">
    <source>
        <dbReference type="Proteomes" id="UP000886520"/>
    </source>
</evidence>
<evidence type="ECO:0000256" key="6">
    <source>
        <dbReference type="ARBA" id="ARBA00022833"/>
    </source>
</evidence>
<dbReference type="Pfam" id="PF00675">
    <property type="entry name" value="Peptidase_M16"/>
    <property type="match status" value="1"/>
</dbReference>
<evidence type="ECO:0000256" key="5">
    <source>
        <dbReference type="ARBA" id="ARBA00022801"/>
    </source>
</evidence>
<dbReference type="InterPro" id="IPR001431">
    <property type="entry name" value="Pept_M16_Zn_BS"/>
</dbReference>
<evidence type="ECO:0000256" key="7">
    <source>
        <dbReference type="ARBA" id="ARBA00023049"/>
    </source>
</evidence>
<keyword evidence="14" id="KW-1185">Reference proteome</keyword>
<evidence type="ECO:0000313" key="13">
    <source>
        <dbReference type="EMBL" id="KAI5062806.1"/>
    </source>
</evidence>
<evidence type="ECO:0000256" key="4">
    <source>
        <dbReference type="ARBA" id="ARBA00022723"/>
    </source>
</evidence>
<reference evidence="13" key="1">
    <citation type="submission" date="2021-01" db="EMBL/GenBank/DDBJ databases">
        <title>Adiantum capillus-veneris genome.</title>
        <authorList>
            <person name="Fang Y."/>
            <person name="Liao Q."/>
        </authorList>
    </citation>
    <scope>NUCLEOTIDE SEQUENCE</scope>
    <source>
        <strain evidence="13">H3</strain>
        <tissue evidence="13">Leaf</tissue>
    </source>
</reference>
<dbReference type="InterPro" id="IPR011249">
    <property type="entry name" value="Metalloenz_LuxS/M16"/>
</dbReference>
<keyword evidence="4" id="KW-0479">Metal-binding</keyword>
<keyword evidence="6" id="KW-0862">Zinc</keyword>
<accession>A0A9D4U9F6</accession>
<dbReference type="GO" id="GO:0004222">
    <property type="term" value="F:metalloendopeptidase activity"/>
    <property type="evidence" value="ECO:0007669"/>
    <property type="project" value="InterPro"/>
</dbReference>
<evidence type="ECO:0000259" key="10">
    <source>
        <dbReference type="Pfam" id="PF05193"/>
    </source>
</evidence>
<evidence type="ECO:0008006" key="15">
    <source>
        <dbReference type="Google" id="ProtNLM"/>
    </source>
</evidence>
<dbReference type="Proteomes" id="UP000886520">
    <property type="component" value="Chromosome 21"/>
</dbReference>
<comment type="caution">
    <text evidence="13">The sequence shown here is derived from an EMBL/GenBank/DDBJ whole genome shotgun (WGS) entry which is preliminary data.</text>
</comment>
<dbReference type="InterPro" id="IPR011765">
    <property type="entry name" value="Pept_M16_N"/>
</dbReference>
<evidence type="ECO:0000259" key="9">
    <source>
        <dbReference type="Pfam" id="PF00675"/>
    </source>
</evidence>
<dbReference type="InterPro" id="IPR050626">
    <property type="entry name" value="Peptidase_M16"/>
</dbReference>
<dbReference type="InterPro" id="IPR007863">
    <property type="entry name" value="Peptidase_M16_C"/>
</dbReference>
<evidence type="ECO:0000256" key="2">
    <source>
        <dbReference type="ARBA" id="ARBA00007261"/>
    </source>
</evidence>
<dbReference type="Pfam" id="PF16187">
    <property type="entry name" value="Peptidase_M16_M"/>
    <property type="match status" value="1"/>
</dbReference>
<dbReference type="FunFam" id="3.30.830.10:FF:000003">
    <property type="entry name" value="Insulin-degrading enzyme"/>
    <property type="match status" value="1"/>
</dbReference>
<dbReference type="GO" id="GO:0046872">
    <property type="term" value="F:metal ion binding"/>
    <property type="evidence" value="ECO:0007669"/>
    <property type="project" value="UniProtKB-KW"/>
</dbReference>
<dbReference type="OrthoDB" id="952271at2759"/>
<sequence>MGDVEVPILKPRNDPRLYRHLVLPNGLQALLISDPETDKAAASMNVCTGYFSDPDGLEGLAHFLEHMLFFSSAKYPLEDSYMKYLTEHGGHSNAFTSSEKTNFHFDANADHLEEALDRFAQFFICPLMSEDATSREMKAVDSENTKNLTSDSWRSDQLLKHSSSRSHPYSKFGTGNIETLDLYPKEKGVDTHKELLKFYDSHYSSNLMCLAVYGRESLDNLQTLVESRFGAIKNTQKERPAFPGQPCGVENLQIMIKAIPIKELHSLLLSWPIAPELLRYKEAPCQYISHLLGHEAEGSLFALLKSLGWTTSLGAGESDSSLEYAFFTVRMELTDLGQDHVEDIIGLAFQYIRILEETRPQEWIFRELQAVREMNFHFKDKRAPLDYVVRLACSMMDYPAEDWIAGSSLPCIFNADSIMTTIKMLTPENVRILSTSKSYEGKTTDVEPWYKTLFSVERVSDIVAKEWRNSSIDARLYLPTPNPFIPTNFSLKPNSAMMEYPSLLRKTSRSRLWFKPDVTFKTPKAYIEIHFESPESNNSPEASVLSTLFVNLLLDYLNEQAYYAEVAGLSYRVFRTIQGFQVSVSGYNHKITSLLDTIIDRIIKFQVIEDRFLVVKERVLKTLLNFRFWQPYQQALYYCSLILHNKKWGNDAYLEAITPLEPADLASFFPRLMSRVSFECYVAGNMDAAEAESLAVMIEKSLANGPMFKSKPIFGSQHAERRIMKLEPQSKAYYPVAGSNLSDANSALTLYLQVCQDDELLNALLELFLLSTKQEAFYQLRTVQQLGYIVVLANRDDSGVRGAQFIIQSALKDPKDLDARVEEFLSLVHTNLSQLTDEEFKSNVHALVGIKLEKHKNLAEETGFFWNEIDCGTQKFSRQKDEVGALRKVCKQDLLDFYTKYIKANAPERAKLSICVYGGAHQDEFKSVVEEDKNDNICEPQKVHKKDEEEGKASFCIKDIFDFKRSQLLYGSLR</sequence>
<comment type="cofactor">
    <cofactor evidence="1">
        <name>Zn(2+)</name>
        <dbReference type="ChEBI" id="CHEBI:29105"/>
    </cofactor>
</comment>
<dbReference type="PANTHER" id="PTHR43690:SF18">
    <property type="entry name" value="INSULIN-DEGRADING ENZYME-RELATED"/>
    <property type="match status" value="1"/>
</dbReference>
<organism evidence="13 14">
    <name type="scientific">Adiantum capillus-veneris</name>
    <name type="common">Maidenhair fern</name>
    <dbReference type="NCBI Taxonomy" id="13818"/>
    <lineage>
        <taxon>Eukaryota</taxon>
        <taxon>Viridiplantae</taxon>
        <taxon>Streptophyta</taxon>
        <taxon>Embryophyta</taxon>
        <taxon>Tracheophyta</taxon>
        <taxon>Polypodiopsida</taxon>
        <taxon>Polypodiidae</taxon>
        <taxon>Polypodiales</taxon>
        <taxon>Pteridineae</taxon>
        <taxon>Pteridaceae</taxon>
        <taxon>Vittarioideae</taxon>
        <taxon>Adiantum</taxon>
    </lineage>
</organism>
<evidence type="ECO:0000259" key="11">
    <source>
        <dbReference type="Pfam" id="PF16187"/>
    </source>
</evidence>
<keyword evidence="3" id="KW-0645">Protease</keyword>
<dbReference type="InterPro" id="IPR032632">
    <property type="entry name" value="Peptidase_M16_M"/>
</dbReference>
<keyword evidence="5" id="KW-0378">Hydrolase</keyword>
<evidence type="ECO:0000256" key="1">
    <source>
        <dbReference type="ARBA" id="ARBA00001947"/>
    </source>
</evidence>
<dbReference type="InterPro" id="IPR054734">
    <property type="entry name" value="PqqF-like_C_4"/>
</dbReference>
<dbReference type="FunFam" id="3.30.830.10:FF:000028">
    <property type="entry name" value="Insulin-degrading enzyme-like 1 peroxisomal"/>
    <property type="match status" value="1"/>
</dbReference>
<dbReference type="GO" id="GO:0051603">
    <property type="term" value="P:proteolysis involved in protein catabolic process"/>
    <property type="evidence" value="ECO:0007669"/>
    <property type="project" value="TreeGrafter"/>
</dbReference>
<dbReference type="Gene3D" id="3.30.830.10">
    <property type="entry name" value="Metalloenzyme, LuxS/M16 peptidase-like"/>
    <property type="match status" value="4"/>
</dbReference>
<feature type="domain" description="Peptidase M16 C-terminal" evidence="10">
    <location>
        <begin position="191"/>
        <end position="369"/>
    </location>
</feature>
<dbReference type="Pfam" id="PF05193">
    <property type="entry name" value="Peptidase_M16_C"/>
    <property type="match status" value="1"/>
</dbReference>
<dbReference type="PROSITE" id="PS00143">
    <property type="entry name" value="INSULINASE"/>
    <property type="match status" value="1"/>
</dbReference>
<dbReference type="GO" id="GO:0005739">
    <property type="term" value="C:mitochondrion"/>
    <property type="evidence" value="ECO:0007669"/>
    <property type="project" value="TreeGrafter"/>
</dbReference>
<evidence type="ECO:0000259" key="12">
    <source>
        <dbReference type="Pfam" id="PF22456"/>
    </source>
</evidence>
<gene>
    <name evidence="13" type="ORF">GOP47_0021353</name>
</gene>
<feature type="domain" description="Coenzyme PQQ synthesis protein F-like C-terminal lobe" evidence="12">
    <location>
        <begin position="773"/>
        <end position="866"/>
    </location>
</feature>
<evidence type="ECO:0000256" key="3">
    <source>
        <dbReference type="ARBA" id="ARBA00022670"/>
    </source>
</evidence>
<name>A0A9D4U9F6_ADICA</name>
<evidence type="ECO:0000256" key="8">
    <source>
        <dbReference type="RuleBase" id="RU004447"/>
    </source>
</evidence>
<protein>
    <recommendedName>
        <fullName evidence="15">Insulin-degrading enzyme-like 1, peroxisomal</fullName>
    </recommendedName>
</protein>